<dbReference type="Proteomes" id="UP001281003">
    <property type="component" value="Unassembled WGS sequence"/>
</dbReference>
<evidence type="ECO:0000313" key="2">
    <source>
        <dbReference type="Proteomes" id="UP001281003"/>
    </source>
</evidence>
<evidence type="ECO:0000313" key="1">
    <source>
        <dbReference type="EMBL" id="KAK3398885.1"/>
    </source>
</evidence>
<name>A0AAE0PFB3_SORBR</name>
<keyword evidence="2" id="KW-1185">Reference proteome</keyword>
<accession>A0AAE0PFB3</accession>
<organism evidence="1 2">
    <name type="scientific">Sordaria brevicollis</name>
    <dbReference type="NCBI Taxonomy" id="83679"/>
    <lineage>
        <taxon>Eukaryota</taxon>
        <taxon>Fungi</taxon>
        <taxon>Dikarya</taxon>
        <taxon>Ascomycota</taxon>
        <taxon>Pezizomycotina</taxon>
        <taxon>Sordariomycetes</taxon>
        <taxon>Sordariomycetidae</taxon>
        <taxon>Sordariales</taxon>
        <taxon>Sordariaceae</taxon>
        <taxon>Sordaria</taxon>
    </lineage>
</organism>
<protein>
    <submittedName>
        <fullName evidence="1">Uncharacterized protein</fullName>
    </submittedName>
</protein>
<sequence>MPRTLQVELLVCPVADSHSGTLLAHHSPSPAAGARTWLFGLVQSISIASHWHNWHHGSRDVEKKKKINKSLKSCRPLPSDATTYKSSLADLALLTSRIPPSSRRVSTTLATLRQQFVDVPSSKVRSDAISEDPHHFPSRYRPTRNIANGRERSRTLVLRIQKSRLNPGETSKDCDFYTTFDFGCLACISSQPVECHQAAVSDSSLSSLCRRTTTRYGLLWMEASQVVAI</sequence>
<comment type="caution">
    <text evidence="1">The sequence shown here is derived from an EMBL/GenBank/DDBJ whole genome shotgun (WGS) entry which is preliminary data.</text>
</comment>
<proteinExistence type="predicted"/>
<gene>
    <name evidence="1" type="ORF">B0T20DRAFT_219637</name>
</gene>
<reference evidence="1" key="2">
    <citation type="submission" date="2023-07" db="EMBL/GenBank/DDBJ databases">
        <authorList>
            <consortium name="Lawrence Berkeley National Laboratory"/>
            <person name="Haridas S."/>
            <person name="Hensen N."/>
            <person name="Bonometti L."/>
            <person name="Westerberg I."/>
            <person name="Brannstrom I.O."/>
            <person name="Guillou S."/>
            <person name="Cros-Aarteil S."/>
            <person name="Calhoun S."/>
            <person name="Kuo A."/>
            <person name="Mondo S."/>
            <person name="Pangilinan J."/>
            <person name="Riley R."/>
            <person name="LaButti K."/>
            <person name="Andreopoulos B."/>
            <person name="Lipzen A."/>
            <person name="Chen C."/>
            <person name="Yanf M."/>
            <person name="Daum C."/>
            <person name="Ng V."/>
            <person name="Clum A."/>
            <person name="Steindorff A."/>
            <person name="Ohm R."/>
            <person name="Martin F."/>
            <person name="Silar P."/>
            <person name="Natvig D."/>
            <person name="Lalanne C."/>
            <person name="Gautier V."/>
            <person name="Ament-velasquez S.L."/>
            <person name="Kruys A."/>
            <person name="Hutchinson M.I."/>
            <person name="Powell A.J."/>
            <person name="Barry K."/>
            <person name="Miller A.N."/>
            <person name="Grigoriev I.V."/>
            <person name="Debuchy R."/>
            <person name="Gladieux P."/>
            <person name="Thoren M.H."/>
            <person name="Johannesson H."/>
        </authorList>
    </citation>
    <scope>NUCLEOTIDE SEQUENCE</scope>
    <source>
        <strain evidence="1">FGSC 1904</strain>
    </source>
</reference>
<reference evidence="1" key="1">
    <citation type="journal article" date="2023" name="Mol. Phylogenet. Evol.">
        <title>Genome-scale phylogeny and comparative genomics of the fungal order Sordariales.</title>
        <authorList>
            <person name="Hensen N."/>
            <person name="Bonometti L."/>
            <person name="Westerberg I."/>
            <person name="Brannstrom I.O."/>
            <person name="Guillou S."/>
            <person name="Cros-Aarteil S."/>
            <person name="Calhoun S."/>
            <person name="Haridas S."/>
            <person name="Kuo A."/>
            <person name="Mondo S."/>
            <person name="Pangilinan J."/>
            <person name="Riley R."/>
            <person name="LaButti K."/>
            <person name="Andreopoulos B."/>
            <person name="Lipzen A."/>
            <person name="Chen C."/>
            <person name="Yan M."/>
            <person name="Daum C."/>
            <person name="Ng V."/>
            <person name="Clum A."/>
            <person name="Steindorff A."/>
            <person name="Ohm R.A."/>
            <person name="Martin F."/>
            <person name="Silar P."/>
            <person name="Natvig D.O."/>
            <person name="Lalanne C."/>
            <person name="Gautier V."/>
            <person name="Ament-Velasquez S.L."/>
            <person name="Kruys A."/>
            <person name="Hutchinson M.I."/>
            <person name="Powell A.J."/>
            <person name="Barry K."/>
            <person name="Miller A.N."/>
            <person name="Grigoriev I.V."/>
            <person name="Debuchy R."/>
            <person name="Gladieux P."/>
            <person name="Hiltunen Thoren M."/>
            <person name="Johannesson H."/>
        </authorList>
    </citation>
    <scope>NUCLEOTIDE SEQUENCE</scope>
    <source>
        <strain evidence="1">FGSC 1904</strain>
    </source>
</reference>
<dbReference type="EMBL" id="JAUTDP010000006">
    <property type="protein sequence ID" value="KAK3398885.1"/>
    <property type="molecule type" value="Genomic_DNA"/>
</dbReference>
<dbReference type="AlphaFoldDB" id="A0AAE0PFB3"/>